<dbReference type="RefSeq" id="WP_131853541.1">
    <property type="nucleotide sequence ID" value="NZ_SKFH01000036.1"/>
</dbReference>
<organism evidence="2 3">
    <name type="scientific">Flaviaesturariibacter aridisoli</name>
    <dbReference type="NCBI Taxonomy" id="2545761"/>
    <lineage>
        <taxon>Bacteria</taxon>
        <taxon>Pseudomonadati</taxon>
        <taxon>Bacteroidota</taxon>
        <taxon>Chitinophagia</taxon>
        <taxon>Chitinophagales</taxon>
        <taxon>Chitinophagaceae</taxon>
        <taxon>Flaviaestuariibacter</taxon>
    </lineage>
</organism>
<evidence type="ECO:0000313" key="2">
    <source>
        <dbReference type="EMBL" id="TCZ67314.1"/>
    </source>
</evidence>
<comment type="caution">
    <text evidence="2">The sequence shown here is derived from an EMBL/GenBank/DDBJ whole genome shotgun (WGS) entry which is preliminary data.</text>
</comment>
<keyword evidence="3" id="KW-1185">Reference proteome</keyword>
<evidence type="ECO:0000313" key="3">
    <source>
        <dbReference type="Proteomes" id="UP000295164"/>
    </source>
</evidence>
<keyword evidence="1" id="KW-0732">Signal</keyword>
<proteinExistence type="predicted"/>
<dbReference type="InterPro" id="IPR032315">
    <property type="entry name" value="DUF4846"/>
</dbReference>
<gene>
    <name evidence="2" type="ORF">E0486_15835</name>
</gene>
<dbReference type="AlphaFoldDB" id="A0A4R4DXA1"/>
<protein>
    <recommendedName>
        <fullName evidence="4">DUF4846 domain-containing protein</fullName>
    </recommendedName>
</protein>
<sequence>MTAAIPFLLGSLLLFSCALSAGKNPSDNAPATAQATSGNTIESRFAPPPGFTRQPAAAGSFAAYLRRLPLKPAGARVHYYNGVEKPANVYAAVVDLDVGTRDLQQCADAVMRLRAEWLWGAGRKDEISFRLSDGFRADFRRWRHGERIGIRNGHPYWKLYDTRDDSYASFRAYLDLVFTYAGTLSLSASLKPRPLADLAIGDVFIRGGSPGHAVIVVDVVTNAAGEKRFLLAQSYMPAQDIQVLKNEANADGNPWYSNRFGPVLETPEWDFKATELRTW</sequence>
<feature type="chain" id="PRO_5020447667" description="DUF4846 domain-containing protein" evidence="1">
    <location>
        <begin position="21"/>
        <end position="279"/>
    </location>
</feature>
<dbReference type="EMBL" id="SKFH01000036">
    <property type="protein sequence ID" value="TCZ67314.1"/>
    <property type="molecule type" value="Genomic_DNA"/>
</dbReference>
<dbReference type="OrthoDB" id="5511471at2"/>
<evidence type="ECO:0008006" key="4">
    <source>
        <dbReference type="Google" id="ProtNLM"/>
    </source>
</evidence>
<accession>A0A4R4DXA1</accession>
<dbReference type="Proteomes" id="UP000295164">
    <property type="component" value="Unassembled WGS sequence"/>
</dbReference>
<feature type="signal peptide" evidence="1">
    <location>
        <begin position="1"/>
        <end position="20"/>
    </location>
</feature>
<name>A0A4R4DXA1_9BACT</name>
<reference evidence="2 3" key="1">
    <citation type="submission" date="2019-03" db="EMBL/GenBank/DDBJ databases">
        <authorList>
            <person name="Kim M.K.M."/>
        </authorList>
    </citation>
    <scope>NUCLEOTIDE SEQUENCE [LARGE SCALE GENOMIC DNA]</scope>
    <source>
        <strain evidence="2 3">17J68-15</strain>
    </source>
</reference>
<dbReference type="Pfam" id="PF16138">
    <property type="entry name" value="DUF4846"/>
    <property type="match status" value="1"/>
</dbReference>
<evidence type="ECO:0000256" key="1">
    <source>
        <dbReference type="SAM" id="SignalP"/>
    </source>
</evidence>